<dbReference type="EC" id="2.2.1.7" evidence="11"/>
<keyword evidence="14" id="KW-1185">Reference proteome</keyword>
<name>A0A3S7J9X5_9PROT</name>
<evidence type="ECO:0000256" key="9">
    <source>
        <dbReference type="ARBA" id="ARBA00023229"/>
    </source>
</evidence>
<feature type="binding site" evidence="11">
    <location>
        <position position="147"/>
    </location>
    <ligand>
        <name>Mg(2+)</name>
        <dbReference type="ChEBI" id="CHEBI:18420"/>
    </ligand>
</feature>
<comment type="subunit">
    <text evidence="3 11">Homodimer.</text>
</comment>
<dbReference type="FunFam" id="3.40.50.920:FF:000002">
    <property type="entry name" value="1-deoxy-D-xylulose-5-phosphate synthase"/>
    <property type="match status" value="1"/>
</dbReference>
<evidence type="ECO:0000256" key="5">
    <source>
        <dbReference type="ARBA" id="ARBA00022723"/>
    </source>
</evidence>
<dbReference type="Gene3D" id="3.40.50.970">
    <property type="match status" value="2"/>
</dbReference>
<dbReference type="PANTHER" id="PTHR43322:SF5">
    <property type="entry name" value="1-DEOXY-D-XYLULOSE-5-PHOSPHATE SYNTHASE, CHLOROPLASTIC"/>
    <property type="match status" value="1"/>
</dbReference>
<feature type="binding site" evidence="11">
    <location>
        <position position="177"/>
    </location>
    <ligand>
        <name>thiamine diphosphate</name>
        <dbReference type="ChEBI" id="CHEBI:58937"/>
    </ligand>
</feature>
<feature type="binding site" evidence="11">
    <location>
        <position position="75"/>
    </location>
    <ligand>
        <name>thiamine diphosphate</name>
        <dbReference type="ChEBI" id="CHEBI:58937"/>
    </ligand>
</feature>
<reference evidence="13 14" key="1">
    <citation type="journal article" date="2018" name="Parasitology">
        <title>The reduced genome of Candidatus Kinetoplastibacterium sorsogonicusi, the endosymbiont of Kentomonas sorsogonicus (Trypanosomatidae): loss of the haem-synthesis pathway.</title>
        <authorList>
            <person name="Silva F.M."/>
            <person name="Kostygov A.Y."/>
            <person name="Spodareva V.V."/>
            <person name="Butenko A."/>
            <person name="Tossou R."/>
            <person name="Lukes J."/>
            <person name="Yurchenko V."/>
            <person name="Alves J.M.P."/>
        </authorList>
    </citation>
    <scope>NUCLEOTIDE SEQUENCE [LARGE SCALE GENOMIC DNA]</scope>
    <source>
        <strain evidence="13 14">MF-08</strain>
    </source>
</reference>
<comment type="catalytic activity">
    <reaction evidence="11">
        <text>D-glyceraldehyde 3-phosphate + pyruvate + H(+) = 1-deoxy-D-xylulose 5-phosphate + CO2</text>
        <dbReference type="Rhea" id="RHEA:12605"/>
        <dbReference type="ChEBI" id="CHEBI:15361"/>
        <dbReference type="ChEBI" id="CHEBI:15378"/>
        <dbReference type="ChEBI" id="CHEBI:16526"/>
        <dbReference type="ChEBI" id="CHEBI:57792"/>
        <dbReference type="ChEBI" id="CHEBI:59776"/>
        <dbReference type="EC" id="2.2.1.7"/>
    </reaction>
</comment>
<dbReference type="GO" id="GO:0016114">
    <property type="term" value="P:terpenoid biosynthetic process"/>
    <property type="evidence" value="ECO:0007669"/>
    <property type="project" value="UniProtKB-UniRule"/>
</dbReference>
<dbReference type="InterPro" id="IPR005475">
    <property type="entry name" value="Transketolase-like_Pyr-bd"/>
</dbReference>
<organism evidence="13 14">
    <name type="scientific">Candidatus Kinetoplastidibacterium kentomonadis</name>
    <dbReference type="NCBI Taxonomy" id="1576550"/>
    <lineage>
        <taxon>Bacteria</taxon>
        <taxon>Pseudomonadati</taxon>
        <taxon>Pseudomonadota</taxon>
        <taxon>Betaproteobacteria</taxon>
        <taxon>Candidatus Kinetoplastidibacterium</taxon>
    </lineage>
</organism>
<evidence type="ECO:0000256" key="3">
    <source>
        <dbReference type="ARBA" id="ARBA00011738"/>
    </source>
</evidence>
<dbReference type="GO" id="GO:0005829">
    <property type="term" value="C:cytosol"/>
    <property type="evidence" value="ECO:0007669"/>
    <property type="project" value="TreeGrafter"/>
</dbReference>
<dbReference type="KEGG" id="kso:CKSOR_00359"/>
<dbReference type="EMBL" id="CP025628">
    <property type="protein sequence ID" value="AWD32477.1"/>
    <property type="molecule type" value="Genomic_DNA"/>
</dbReference>
<comment type="cofactor">
    <cofactor evidence="11">
        <name>Mg(2+)</name>
        <dbReference type="ChEBI" id="CHEBI:18420"/>
    </cofactor>
    <text evidence="11">Binds 1 Mg(2+) ion per subunit.</text>
</comment>
<evidence type="ECO:0000256" key="1">
    <source>
        <dbReference type="ARBA" id="ARBA00004980"/>
    </source>
</evidence>
<comment type="similarity">
    <text evidence="2 11">Belongs to the transketolase family. DXPS subfamily.</text>
</comment>
<evidence type="ECO:0000313" key="14">
    <source>
        <dbReference type="Proteomes" id="UP000266796"/>
    </source>
</evidence>
<dbReference type="InterPro" id="IPR029061">
    <property type="entry name" value="THDP-binding"/>
</dbReference>
<dbReference type="InterPro" id="IPR009014">
    <property type="entry name" value="Transketo_C/PFOR_II"/>
</dbReference>
<feature type="binding site" evidence="11">
    <location>
        <begin position="116"/>
        <end position="118"/>
    </location>
    <ligand>
        <name>thiamine diphosphate</name>
        <dbReference type="ChEBI" id="CHEBI:58937"/>
    </ligand>
</feature>
<dbReference type="Pfam" id="PF02780">
    <property type="entry name" value="Transketolase_C"/>
    <property type="match status" value="1"/>
</dbReference>
<gene>
    <name evidence="11 13" type="primary">dxs</name>
    <name evidence="13" type="ORF">CKSOR_00359</name>
</gene>
<proteinExistence type="inferred from homology"/>
<protein>
    <recommendedName>
        <fullName evidence="11">1-deoxy-D-xylulose-5-phosphate synthase</fullName>
        <ecNumber evidence="11">2.2.1.7</ecNumber>
    </recommendedName>
    <alternativeName>
        <fullName evidence="11">1-deoxyxylulose-5-phosphate synthase</fullName>
        <shortName evidence="11">DXP synthase</shortName>
        <shortName evidence="11">DXPS</shortName>
    </alternativeName>
</protein>
<dbReference type="InterPro" id="IPR005477">
    <property type="entry name" value="Dxylulose-5-P_synthase"/>
</dbReference>
<keyword evidence="7 11" id="KW-0784">Thiamine biosynthesis</keyword>
<dbReference type="CDD" id="cd07033">
    <property type="entry name" value="TPP_PYR_DXS_TK_like"/>
    <property type="match status" value="1"/>
</dbReference>
<dbReference type="NCBIfam" id="TIGR00204">
    <property type="entry name" value="dxs"/>
    <property type="match status" value="1"/>
</dbReference>
<feature type="binding site" evidence="11">
    <location>
        <begin position="148"/>
        <end position="149"/>
    </location>
    <ligand>
        <name>thiamine diphosphate</name>
        <dbReference type="ChEBI" id="CHEBI:58937"/>
    </ligand>
</feature>
<dbReference type="SMART" id="SM00861">
    <property type="entry name" value="Transket_pyr"/>
    <property type="match status" value="1"/>
</dbReference>
<feature type="binding site" evidence="11">
    <location>
        <position position="367"/>
    </location>
    <ligand>
        <name>thiamine diphosphate</name>
        <dbReference type="ChEBI" id="CHEBI:58937"/>
    </ligand>
</feature>
<evidence type="ECO:0000256" key="6">
    <source>
        <dbReference type="ARBA" id="ARBA00022842"/>
    </source>
</evidence>
<dbReference type="NCBIfam" id="NF003933">
    <property type="entry name" value="PRK05444.2-2"/>
    <property type="match status" value="1"/>
</dbReference>
<dbReference type="OrthoDB" id="9803371at2"/>
<evidence type="ECO:0000256" key="11">
    <source>
        <dbReference type="HAMAP-Rule" id="MF_00315"/>
    </source>
</evidence>
<dbReference type="Gene3D" id="3.40.50.920">
    <property type="match status" value="1"/>
</dbReference>
<evidence type="ECO:0000256" key="10">
    <source>
        <dbReference type="ARBA" id="ARBA00055605"/>
    </source>
</evidence>
<dbReference type="InterPro" id="IPR049557">
    <property type="entry name" value="Transketolase_CS"/>
</dbReference>
<sequence>MHTPTLDKVSSPEILKYFCLNELKELANDLRKEIIDIVSKNGGHLSSNLGIVELTIAIYKIFNFPEDKVIWDVGHQSYAHKILTGRRHIMQTLRKKDGAAGFPQRIESKFDIFGTGHSSTSISAALGLAVAARNKNINRKNIAIIGDGAMSAGMAFEAINNAGVTKDINLLVILNDNSMSISPPVGALENYLAYLTSKNLFNTAAKYIGKTILDRIPKDILFNLKKLRKKAKKVILPSNIFENFGFQYIGPVDGHNLEELIINLEKINSKKGLFFLHVITKKGMGYKPAEINPVLYHGPSKFDPIIGIQKQISKSYTFTQIFSKWLLNNASNDQRLVCITPAMKEGSGLVEFAKNFPNRYFDVGIAEQHAITFAAGMACDGMKPIVTIYSTFLQRGYDQLIHDVAIQNLDVTFVIDRAGLVGFDGATHSGNYDIAFLRCIPNIIISTPSNKKDLLNLLSICYKYNGPSAIRYPKDICLDINFVEISNNINIIGKSNIINSGKNIAILGFGPILNNAIYASEELKATLVDMRFVKPLDENLIIDIANTHKAIVTIEDSAIHGGAGSAISEFLNQSGINIPIFHIGLPDKFIDHGERSLLMKDLFLDEIGILKTIKKKFSHYII</sequence>
<keyword evidence="5 11" id="KW-0479">Metal-binding</keyword>
<dbReference type="GO" id="GO:0008661">
    <property type="term" value="F:1-deoxy-D-xylulose-5-phosphate synthase activity"/>
    <property type="evidence" value="ECO:0007669"/>
    <property type="project" value="UniProtKB-UniRule"/>
</dbReference>
<feature type="domain" description="Transketolase-like pyrimidine-binding" evidence="12">
    <location>
        <begin position="316"/>
        <end position="480"/>
    </location>
</feature>
<dbReference type="SUPFAM" id="SSF52922">
    <property type="entry name" value="TK C-terminal domain-like"/>
    <property type="match status" value="1"/>
</dbReference>
<dbReference type="InterPro" id="IPR033248">
    <property type="entry name" value="Transketolase_C"/>
</dbReference>
<dbReference type="PROSITE" id="PS00801">
    <property type="entry name" value="TRANSKETOLASE_1"/>
    <property type="match status" value="1"/>
</dbReference>
<dbReference type="Proteomes" id="UP000266796">
    <property type="component" value="Chromosome"/>
</dbReference>
<dbReference type="HAMAP" id="MF_00315">
    <property type="entry name" value="DXP_synth"/>
    <property type="match status" value="1"/>
</dbReference>
<accession>A0A3S7J9X5</accession>
<feature type="binding site" evidence="11">
    <location>
        <position position="177"/>
    </location>
    <ligand>
        <name>Mg(2+)</name>
        <dbReference type="ChEBI" id="CHEBI:18420"/>
    </ligand>
</feature>
<dbReference type="Pfam" id="PF13292">
    <property type="entry name" value="DXP_synthase_N"/>
    <property type="match status" value="1"/>
</dbReference>
<dbReference type="AlphaFoldDB" id="A0A3S7J9X5"/>
<evidence type="ECO:0000256" key="2">
    <source>
        <dbReference type="ARBA" id="ARBA00011081"/>
    </source>
</evidence>
<dbReference type="GO" id="GO:0000287">
    <property type="term" value="F:magnesium ion binding"/>
    <property type="evidence" value="ECO:0007669"/>
    <property type="project" value="UniProtKB-UniRule"/>
</dbReference>
<dbReference type="GO" id="GO:0019288">
    <property type="term" value="P:isopentenyl diphosphate biosynthetic process, methylerythritol 4-phosphate pathway"/>
    <property type="evidence" value="ECO:0007669"/>
    <property type="project" value="TreeGrafter"/>
</dbReference>
<keyword evidence="9 11" id="KW-0414">Isoprene biosynthesis</keyword>
<evidence type="ECO:0000259" key="12">
    <source>
        <dbReference type="SMART" id="SM00861"/>
    </source>
</evidence>
<comment type="cofactor">
    <cofactor evidence="11">
        <name>thiamine diphosphate</name>
        <dbReference type="ChEBI" id="CHEBI:58937"/>
    </cofactor>
    <text evidence="11">Binds 1 thiamine pyrophosphate per subunit.</text>
</comment>
<keyword evidence="8 11" id="KW-0786">Thiamine pyrophosphate</keyword>
<dbReference type="SUPFAM" id="SSF52518">
    <property type="entry name" value="Thiamin diphosphate-binding fold (THDP-binding)"/>
    <property type="match status" value="1"/>
</dbReference>
<keyword evidence="4 11" id="KW-0808">Transferase</keyword>
<dbReference type="FunFam" id="3.40.50.970:FF:000005">
    <property type="entry name" value="1-deoxy-D-xylulose-5-phosphate synthase"/>
    <property type="match status" value="1"/>
</dbReference>
<dbReference type="UniPathway" id="UPA00064">
    <property type="reaction ID" value="UER00091"/>
</dbReference>
<comment type="pathway">
    <text evidence="1 11">Metabolic intermediate biosynthesis; 1-deoxy-D-xylulose 5-phosphate biosynthesis; 1-deoxy-D-xylulose 5-phosphate from D-glyceraldehyde 3-phosphate and pyruvate: step 1/1.</text>
</comment>
<dbReference type="PANTHER" id="PTHR43322">
    <property type="entry name" value="1-D-DEOXYXYLULOSE 5-PHOSPHATE SYNTHASE-RELATED"/>
    <property type="match status" value="1"/>
</dbReference>
<evidence type="ECO:0000256" key="7">
    <source>
        <dbReference type="ARBA" id="ARBA00022977"/>
    </source>
</evidence>
<dbReference type="RefSeq" id="WP_108673884.1">
    <property type="nucleotide sequence ID" value="NZ_CP025628.1"/>
</dbReference>
<dbReference type="GO" id="GO:0009228">
    <property type="term" value="P:thiamine biosynthetic process"/>
    <property type="evidence" value="ECO:0007669"/>
    <property type="project" value="UniProtKB-UniRule"/>
</dbReference>
<evidence type="ECO:0000313" key="13">
    <source>
        <dbReference type="EMBL" id="AWD32477.1"/>
    </source>
</evidence>
<feature type="binding site" evidence="11">
    <location>
        <position position="286"/>
    </location>
    <ligand>
        <name>thiamine diphosphate</name>
        <dbReference type="ChEBI" id="CHEBI:58937"/>
    </ligand>
</feature>
<keyword evidence="6 11" id="KW-0460">Magnesium</keyword>
<dbReference type="CDD" id="cd02007">
    <property type="entry name" value="TPP_DXS"/>
    <property type="match status" value="1"/>
</dbReference>
<dbReference type="GO" id="GO:0030976">
    <property type="term" value="F:thiamine pyrophosphate binding"/>
    <property type="evidence" value="ECO:0007669"/>
    <property type="project" value="UniProtKB-UniRule"/>
</dbReference>
<evidence type="ECO:0000256" key="8">
    <source>
        <dbReference type="ARBA" id="ARBA00023052"/>
    </source>
</evidence>
<dbReference type="Pfam" id="PF02779">
    <property type="entry name" value="Transket_pyr"/>
    <property type="match status" value="1"/>
</dbReference>
<evidence type="ECO:0000256" key="4">
    <source>
        <dbReference type="ARBA" id="ARBA00022679"/>
    </source>
</evidence>
<comment type="function">
    <text evidence="10 11">Catalyzes the acyloin condensation reaction between C atoms 2 and 3 of pyruvate and glyceraldehyde 3-phosphate to yield 1-deoxy-D-xylulose-5-phosphate (DXP).</text>
</comment>